<evidence type="ECO:0000313" key="1">
    <source>
        <dbReference type="EMBL" id="KAI4829149.1"/>
    </source>
</evidence>
<dbReference type="EMBL" id="CM043788">
    <property type="protein sequence ID" value="KAI4829149.1"/>
    <property type="molecule type" value="Genomic_DNA"/>
</dbReference>
<keyword evidence="2" id="KW-1185">Reference proteome</keyword>
<accession>A0ACB9XRC6</accession>
<feature type="non-terminal residue" evidence="1">
    <location>
        <position position="1"/>
    </location>
</feature>
<feature type="non-terminal residue" evidence="1">
    <location>
        <position position="111"/>
    </location>
</feature>
<organism evidence="1 2">
    <name type="scientific">Chaenocephalus aceratus</name>
    <name type="common">Blackfin icefish</name>
    <name type="synonym">Chaenichthys aceratus</name>
    <dbReference type="NCBI Taxonomy" id="36190"/>
    <lineage>
        <taxon>Eukaryota</taxon>
        <taxon>Metazoa</taxon>
        <taxon>Chordata</taxon>
        <taxon>Craniata</taxon>
        <taxon>Vertebrata</taxon>
        <taxon>Euteleostomi</taxon>
        <taxon>Actinopterygii</taxon>
        <taxon>Neopterygii</taxon>
        <taxon>Teleostei</taxon>
        <taxon>Neoteleostei</taxon>
        <taxon>Acanthomorphata</taxon>
        <taxon>Eupercaria</taxon>
        <taxon>Perciformes</taxon>
        <taxon>Notothenioidei</taxon>
        <taxon>Channichthyidae</taxon>
        <taxon>Chaenocephalus</taxon>
    </lineage>
</organism>
<comment type="caution">
    <text evidence="1">The sequence shown here is derived from an EMBL/GenBank/DDBJ whole genome shotgun (WGS) entry which is preliminary data.</text>
</comment>
<name>A0ACB9XRC6_CHAAC</name>
<gene>
    <name evidence="1" type="ORF">KUCAC02_023210</name>
</gene>
<reference evidence="1" key="1">
    <citation type="submission" date="2022-05" db="EMBL/GenBank/DDBJ databases">
        <title>Chromosome-level genome of Chaenocephalus aceratus.</title>
        <authorList>
            <person name="Park H."/>
        </authorList>
    </citation>
    <scope>NUCLEOTIDE SEQUENCE</scope>
    <source>
        <strain evidence="1">KU_202001</strain>
    </source>
</reference>
<dbReference type="Proteomes" id="UP001057452">
    <property type="component" value="Chromosome 4"/>
</dbReference>
<evidence type="ECO:0000313" key="2">
    <source>
        <dbReference type="Proteomes" id="UP001057452"/>
    </source>
</evidence>
<protein>
    <submittedName>
        <fullName evidence="1">Uncharacterized protein</fullName>
    </submittedName>
</protein>
<sequence length="111" mass="12022">RSPPPLQPLVFSSPEKEKIWTPDPGHATAGFLWAEPASPPPTGSGYTPQEGIGFTQHPGRRKSRDYQRDNPSGRGLLLPASTQSPLFFALLLPSVPSYFLSEAGGLEHSWA</sequence>
<proteinExistence type="predicted"/>